<dbReference type="InterPro" id="IPR019815">
    <property type="entry name" value="Translation_initiation_fac_3_C"/>
</dbReference>
<feature type="domain" description="Translation initiation factor 3 C-terminal" evidence="5">
    <location>
        <begin position="95"/>
        <end position="180"/>
    </location>
</feature>
<dbReference type="Proteomes" id="UP000228533">
    <property type="component" value="Unassembled WGS sequence"/>
</dbReference>
<dbReference type="GO" id="GO:0043022">
    <property type="term" value="F:ribosome binding"/>
    <property type="evidence" value="ECO:0007669"/>
    <property type="project" value="TreeGrafter"/>
</dbReference>
<dbReference type="NCBIfam" id="TIGR00168">
    <property type="entry name" value="infC"/>
    <property type="match status" value="1"/>
</dbReference>
<evidence type="ECO:0000259" key="6">
    <source>
        <dbReference type="Pfam" id="PF05198"/>
    </source>
</evidence>
<keyword evidence="3" id="KW-0648">Protein biosynthesis</keyword>
<dbReference type="SUPFAM" id="SSF54364">
    <property type="entry name" value="Translation initiation factor IF3, N-terminal domain"/>
    <property type="match status" value="1"/>
</dbReference>
<comment type="similarity">
    <text evidence="1">Belongs to the IF-3 family.</text>
</comment>
<sequence>MRRSYRRPKPQPEKTFRANERIKAMSVILVDENGVNHGIVPTEQAITMAQTAELDLVEVNPKGDSPICKIMDYGQFKYERDKKLQKQKVKSKKTDTKGIRLSVRIGEHDLQVRYNKAKNFLLKGDKVKIEIRLRGRERQHPEVAAANINKFVKQLQADSELSVIVEEGLTKQETSFNMLLVNKKS</sequence>
<evidence type="ECO:0000256" key="3">
    <source>
        <dbReference type="ARBA" id="ARBA00022917"/>
    </source>
</evidence>
<feature type="domain" description="Translation initiation factor 3 N-terminal" evidence="6">
    <location>
        <begin position="19"/>
        <end position="86"/>
    </location>
</feature>
<dbReference type="SUPFAM" id="SSF55200">
    <property type="entry name" value="Translation initiation factor IF3, C-terminal domain"/>
    <property type="match status" value="1"/>
</dbReference>
<dbReference type="GO" id="GO:0003743">
    <property type="term" value="F:translation initiation factor activity"/>
    <property type="evidence" value="ECO:0007669"/>
    <property type="project" value="UniProtKB-UniRule"/>
</dbReference>
<evidence type="ECO:0000256" key="4">
    <source>
        <dbReference type="NCBIfam" id="TIGR00168"/>
    </source>
</evidence>
<dbReference type="EMBL" id="PFAM01000022">
    <property type="protein sequence ID" value="PIT95841.1"/>
    <property type="molecule type" value="Genomic_DNA"/>
</dbReference>
<dbReference type="GO" id="GO:0005737">
    <property type="term" value="C:cytoplasm"/>
    <property type="evidence" value="ECO:0007669"/>
    <property type="project" value="UniProtKB-ARBA"/>
</dbReference>
<organism evidence="7 8">
    <name type="scientific">Candidatus Falkowbacteria bacterium CG10_big_fil_rev_8_21_14_0_10_37_14</name>
    <dbReference type="NCBI Taxonomy" id="1974561"/>
    <lineage>
        <taxon>Bacteria</taxon>
        <taxon>Candidatus Falkowiibacteriota</taxon>
    </lineage>
</organism>
<dbReference type="Gene3D" id="3.10.20.80">
    <property type="entry name" value="Translation initiation factor 3 (IF-3), N-terminal domain"/>
    <property type="match status" value="1"/>
</dbReference>
<evidence type="ECO:0000256" key="2">
    <source>
        <dbReference type="ARBA" id="ARBA00022540"/>
    </source>
</evidence>
<dbReference type="AlphaFoldDB" id="A0A2M6WSW3"/>
<dbReference type="GO" id="GO:0032790">
    <property type="term" value="P:ribosome disassembly"/>
    <property type="evidence" value="ECO:0007669"/>
    <property type="project" value="TreeGrafter"/>
</dbReference>
<comment type="caution">
    <text evidence="7">The sequence shown here is derived from an EMBL/GenBank/DDBJ whole genome shotgun (WGS) entry which is preliminary data.</text>
</comment>
<dbReference type="Gene3D" id="3.30.110.10">
    <property type="entry name" value="Translation initiation factor 3 (IF-3), C-terminal domain"/>
    <property type="match status" value="1"/>
</dbReference>
<dbReference type="PANTHER" id="PTHR10938">
    <property type="entry name" value="TRANSLATION INITIATION FACTOR IF-3"/>
    <property type="match status" value="1"/>
</dbReference>
<dbReference type="Pfam" id="PF00707">
    <property type="entry name" value="IF3_C"/>
    <property type="match status" value="1"/>
</dbReference>
<keyword evidence="2 7" id="KW-0396">Initiation factor</keyword>
<dbReference type="InterPro" id="IPR036787">
    <property type="entry name" value="T_IF-3_N_sf"/>
</dbReference>
<dbReference type="Pfam" id="PF05198">
    <property type="entry name" value="IF3_N"/>
    <property type="match status" value="1"/>
</dbReference>
<gene>
    <name evidence="7" type="ORF">COT94_03725</name>
</gene>
<name>A0A2M6WSW3_9BACT</name>
<dbReference type="PANTHER" id="PTHR10938:SF0">
    <property type="entry name" value="TRANSLATION INITIATION FACTOR IF-3, MITOCHONDRIAL"/>
    <property type="match status" value="1"/>
</dbReference>
<dbReference type="InterPro" id="IPR036788">
    <property type="entry name" value="T_IF-3_C_sf"/>
</dbReference>
<reference evidence="8" key="1">
    <citation type="submission" date="2017-09" db="EMBL/GenBank/DDBJ databases">
        <title>Depth-based differentiation of microbial function through sediment-hosted aquifers and enrichment of novel symbionts in the deep terrestrial subsurface.</title>
        <authorList>
            <person name="Probst A.J."/>
            <person name="Ladd B."/>
            <person name="Jarett J.K."/>
            <person name="Geller-Mcgrath D.E."/>
            <person name="Sieber C.M.K."/>
            <person name="Emerson J.B."/>
            <person name="Anantharaman K."/>
            <person name="Thomas B.C."/>
            <person name="Malmstrom R."/>
            <person name="Stieglmeier M."/>
            <person name="Klingl A."/>
            <person name="Woyke T."/>
            <person name="Ryan C.M."/>
            <person name="Banfield J.F."/>
        </authorList>
    </citation>
    <scope>NUCLEOTIDE SEQUENCE [LARGE SCALE GENOMIC DNA]</scope>
</reference>
<evidence type="ECO:0000313" key="7">
    <source>
        <dbReference type="EMBL" id="PIT95841.1"/>
    </source>
</evidence>
<dbReference type="InterPro" id="IPR001288">
    <property type="entry name" value="Translation_initiation_fac_3"/>
</dbReference>
<protein>
    <recommendedName>
        <fullName evidence="4">Translation initiation factor IF-3</fullName>
    </recommendedName>
</protein>
<evidence type="ECO:0000259" key="5">
    <source>
        <dbReference type="Pfam" id="PF00707"/>
    </source>
</evidence>
<dbReference type="InterPro" id="IPR019814">
    <property type="entry name" value="Translation_initiation_fac_3_N"/>
</dbReference>
<proteinExistence type="inferred from homology"/>
<evidence type="ECO:0000313" key="8">
    <source>
        <dbReference type="Proteomes" id="UP000228533"/>
    </source>
</evidence>
<accession>A0A2M6WSW3</accession>
<evidence type="ECO:0000256" key="1">
    <source>
        <dbReference type="ARBA" id="ARBA00005439"/>
    </source>
</evidence>